<feature type="compositionally biased region" description="Basic residues" evidence="1">
    <location>
        <begin position="96"/>
        <end position="106"/>
    </location>
</feature>
<comment type="caution">
    <text evidence="2">The sequence shown here is derived from an EMBL/GenBank/DDBJ whole genome shotgun (WGS) entry which is preliminary data.</text>
</comment>
<dbReference type="AlphaFoldDB" id="A0A391NPX7"/>
<proteinExistence type="predicted"/>
<feature type="compositionally biased region" description="Pro residues" evidence="1">
    <location>
        <begin position="11"/>
        <end position="20"/>
    </location>
</feature>
<gene>
    <name evidence="2" type="ORF">KIPB_010610</name>
</gene>
<protein>
    <submittedName>
        <fullName evidence="2">Uncharacterized protein</fullName>
    </submittedName>
</protein>
<evidence type="ECO:0000313" key="3">
    <source>
        <dbReference type="Proteomes" id="UP000265618"/>
    </source>
</evidence>
<reference evidence="2 3" key="1">
    <citation type="journal article" date="2018" name="PLoS ONE">
        <title>The draft genome of Kipferlia bialata reveals reductive genome evolution in fornicate parasites.</title>
        <authorList>
            <person name="Tanifuji G."/>
            <person name="Takabayashi S."/>
            <person name="Kume K."/>
            <person name="Takagi M."/>
            <person name="Nakayama T."/>
            <person name="Kamikawa R."/>
            <person name="Inagaki Y."/>
            <person name="Hashimoto T."/>
        </authorList>
    </citation>
    <scope>NUCLEOTIDE SEQUENCE [LARGE SCALE GENOMIC DNA]</scope>
    <source>
        <strain evidence="2">NY0173</strain>
    </source>
</reference>
<dbReference type="EMBL" id="BDIP01004012">
    <property type="protein sequence ID" value="GCA63557.1"/>
    <property type="molecule type" value="Genomic_DNA"/>
</dbReference>
<dbReference type="Proteomes" id="UP000265618">
    <property type="component" value="Unassembled WGS sequence"/>
</dbReference>
<accession>A0A391NPX7</accession>
<sequence length="106" mass="11776">MPPVSDDSPLVLPPPQPLPPETDTTEHDTSLSCPRISQKKSVLHVISERAKILGKPFLDEIEAFIESMPPLAIAPDPQTMNARSGRRSNGTTQRGRSQRMRQTKHK</sequence>
<feature type="region of interest" description="Disordered" evidence="1">
    <location>
        <begin position="1"/>
        <end position="34"/>
    </location>
</feature>
<name>A0A391NPX7_9EUKA</name>
<evidence type="ECO:0000256" key="1">
    <source>
        <dbReference type="SAM" id="MobiDB-lite"/>
    </source>
</evidence>
<feature type="region of interest" description="Disordered" evidence="1">
    <location>
        <begin position="71"/>
        <end position="106"/>
    </location>
</feature>
<feature type="compositionally biased region" description="Polar residues" evidence="1">
    <location>
        <begin position="78"/>
        <end position="95"/>
    </location>
</feature>
<evidence type="ECO:0000313" key="2">
    <source>
        <dbReference type="EMBL" id="GCA63557.1"/>
    </source>
</evidence>
<organism evidence="2 3">
    <name type="scientific">Kipferlia bialata</name>
    <dbReference type="NCBI Taxonomy" id="797122"/>
    <lineage>
        <taxon>Eukaryota</taxon>
        <taxon>Metamonada</taxon>
        <taxon>Carpediemonas-like organisms</taxon>
        <taxon>Kipferlia</taxon>
    </lineage>
</organism>
<feature type="compositionally biased region" description="Low complexity" evidence="1">
    <location>
        <begin position="1"/>
        <end position="10"/>
    </location>
</feature>
<keyword evidence="3" id="KW-1185">Reference proteome</keyword>